<dbReference type="AlphaFoldDB" id="A0A653C839"/>
<feature type="non-terminal residue" evidence="1">
    <location>
        <position position="1"/>
    </location>
</feature>
<accession>A0A653C839</accession>
<keyword evidence="2" id="KW-1185">Reference proteome</keyword>
<reference evidence="1 2" key="1">
    <citation type="submission" date="2019-01" db="EMBL/GenBank/DDBJ databases">
        <authorList>
            <person name="Sayadi A."/>
        </authorList>
    </citation>
    <scope>NUCLEOTIDE SEQUENCE [LARGE SCALE GENOMIC DNA]</scope>
</reference>
<organism evidence="1 2">
    <name type="scientific">Callosobruchus maculatus</name>
    <name type="common">Southern cowpea weevil</name>
    <name type="synonym">Pulse bruchid</name>
    <dbReference type="NCBI Taxonomy" id="64391"/>
    <lineage>
        <taxon>Eukaryota</taxon>
        <taxon>Metazoa</taxon>
        <taxon>Ecdysozoa</taxon>
        <taxon>Arthropoda</taxon>
        <taxon>Hexapoda</taxon>
        <taxon>Insecta</taxon>
        <taxon>Pterygota</taxon>
        <taxon>Neoptera</taxon>
        <taxon>Endopterygota</taxon>
        <taxon>Coleoptera</taxon>
        <taxon>Polyphaga</taxon>
        <taxon>Cucujiformia</taxon>
        <taxon>Chrysomeloidea</taxon>
        <taxon>Chrysomelidae</taxon>
        <taxon>Bruchinae</taxon>
        <taxon>Bruchini</taxon>
        <taxon>Callosobruchus</taxon>
    </lineage>
</organism>
<evidence type="ECO:0000313" key="2">
    <source>
        <dbReference type="Proteomes" id="UP000410492"/>
    </source>
</evidence>
<protein>
    <submittedName>
        <fullName evidence="1">Uncharacterized protein</fullName>
    </submittedName>
</protein>
<dbReference type="Proteomes" id="UP000410492">
    <property type="component" value="Unassembled WGS sequence"/>
</dbReference>
<evidence type="ECO:0000313" key="1">
    <source>
        <dbReference type="EMBL" id="VEN44058.1"/>
    </source>
</evidence>
<sequence>GGGGFGSPVVLEAQGLHAPSFVQQGSTKLKGCFPCMLIFFTNNTFNIENVEQYCTLN</sequence>
<dbReference type="EMBL" id="CAACVG010007178">
    <property type="protein sequence ID" value="VEN44058.1"/>
    <property type="molecule type" value="Genomic_DNA"/>
</dbReference>
<proteinExistence type="predicted"/>
<name>A0A653C839_CALMS</name>
<gene>
    <name evidence="1" type="ORF">CALMAC_LOCUS6997</name>
</gene>